<name>D7F176_BOMMO</name>
<protein>
    <submittedName>
        <fullName evidence="3">Endonuclease-reverse transcriptase</fullName>
    </submittedName>
</protein>
<keyword evidence="3" id="KW-0548">Nucleotidyltransferase</keyword>
<dbReference type="CDD" id="cd09076">
    <property type="entry name" value="L1-EN"/>
    <property type="match status" value="1"/>
</dbReference>
<evidence type="ECO:0000259" key="2">
    <source>
        <dbReference type="PROSITE" id="PS50878"/>
    </source>
</evidence>
<dbReference type="SUPFAM" id="SSF56672">
    <property type="entry name" value="DNA/RNA polymerases"/>
    <property type="match status" value="1"/>
</dbReference>
<evidence type="ECO:0000313" key="3">
    <source>
        <dbReference type="EMBL" id="ADI61829.1"/>
    </source>
</evidence>
<dbReference type="InterPro" id="IPR036691">
    <property type="entry name" value="Endo/exonu/phosph_ase_sf"/>
</dbReference>
<keyword evidence="3" id="KW-0378">Hydrolase</keyword>
<dbReference type="Pfam" id="PF00078">
    <property type="entry name" value="RVT_1"/>
    <property type="match status" value="1"/>
</dbReference>
<keyword evidence="3" id="KW-0808">Transferase</keyword>
<dbReference type="PANTHER" id="PTHR47027">
    <property type="entry name" value="REVERSE TRANSCRIPTASE DOMAIN-CONTAINING PROTEIN"/>
    <property type="match status" value="1"/>
</dbReference>
<dbReference type="PANTHER" id="PTHR47027:SF20">
    <property type="entry name" value="REVERSE TRANSCRIPTASE-LIKE PROTEIN WITH RNA-DIRECTED DNA POLYMERASE DOMAIN"/>
    <property type="match status" value="1"/>
</dbReference>
<dbReference type="Pfam" id="PF03372">
    <property type="entry name" value="Exo_endo_phos"/>
    <property type="match status" value="1"/>
</dbReference>
<dbReference type="GO" id="GO:0003964">
    <property type="term" value="F:RNA-directed DNA polymerase activity"/>
    <property type="evidence" value="ECO:0007669"/>
    <property type="project" value="UniProtKB-KW"/>
</dbReference>
<feature type="region of interest" description="Disordered" evidence="1">
    <location>
        <begin position="42"/>
        <end position="101"/>
    </location>
</feature>
<dbReference type="InterPro" id="IPR000477">
    <property type="entry name" value="RT_dom"/>
</dbReference>
<dbReference type="SUPFAM" id="SSF56219">
    <property type="entry name" value="DNase I-like"/>
    <property type="match status" value="1"/>
</dbReference>
<dbReference type="CDD" id="cd01650">
    <property type="entry name" value="RT_nLTR_like"/>
    <property type="match status" value="1"/>
</dbReference>
<feature type="compositionally biased region" description="Polar residues" evidence="1">
    <location>
        <begin position="59"/>
        <end position="69"/>
    </location>
</feature>
<sequence>MHTPTHTKNSEHIIAPPKLHKTNAFEYMRARSSSFNEKQFKPYELTDTGNEIATRIEKPSNTYNENPNTAGHRGVTDHYPQDLENSDSNPNPTKNQTLNEANTKARKHRIYIATLNTRSLKSKEKLLELEQALNHINWDILGISDVRRSAEKIEEHDEYILYYKNEQPGIYGVGFLVKKYLKNNIIEFKGVSNRIAILNITLPGYKNPTSIVQIYAPTETAKKETKNEFYKSLNEIMENLYKTIIVMGDFNSQIGQRRKNEDKIIGPYTIGKRNDNGQRLINYAAVNNLTVMNSFYKRNLLRKWTWQSPDGITRNEMDFITTNKPKLFLNVEVLNRFNFNTDHRLLRGHLHMFQPKNKRKFIKNRKLPIILPVPNHILKSLEINLRPIIKELKTTQENMYNTLENVLKEINKQLERENTPKDRLGPIARDLIRKRSLLFSNRKKNKQEITKISKNINLEIRNHKQKLRTETLQLHIDKSGGLKKAWKELQEYTTWINNVTHHKTKKHKSERSDILQTATDFYRELYDDQSITPTLSKEEEKNSEEQVPSILIDEVNNATKSLKKNKAPGEDNISNELLVGMYHAISNTLTDLFNDILTTEHIPQQWTTSTIILIHKKGRTDDISNYRPISLMSNIYKLFSKIVLERLTRTLDENQPKEQAGFRSGFSTLDHIHTIKQIIQKCNEYNINYYLSFIDYNKAFDSLKHQKIWEALALQGVHNKYIRLLKNIYENMKARVRTEKLGEHFHIKKGVRQGDPLSPKLFSATLEHVFRQLEWDDYGININGVLLNHLRFADDLILISENPETLQKMIEQLVRESEKVGLSLNTSKTKLMTNYKKVPIKPYNTAKLEYVNEYTYLGQIISPKDLTAKEISNRINIGWKRYWALKDVMKNSEIPVKAKKKIFNTCILPSMSYGCQTWGLTNKNIKSLEICQHRMERSMLNMKLKDKIRLTKKRKQTKIIDIKYRIQQLKWKWAGHLIRDKTEKWAKGVREWCPRYKKRNRGRQQRRWEDDIKKVAGMTWMRKTQDRLLWRTLGEVYAVQQDDQETGVE</sequence>
<reference evidence="3" key="1">
    <citation type="journal article" date="2010" name="BMC Evol. Biol.">
        <title>Generation of microsatellite repeat families by RTE retrotransposons in lepidopteran genomes.</title>
        <authorList>
            <person name="Tay W.T."/>
            <person name="Behere G.T."/>
            <person name="Batterham P."/>
            <person name="Heckel D.G."/>
        </authorList>
    </citation>
    <scope>NUCLEOTIDE SEQUENCE</scope>
</reference>
<dbReference type="EMBL" id="FJ265561">
    <property type="protein sequence ID" value="ADI61829.1"/>
    <property type="molecule type" value="Genomic_DNA"/>
</dbReference>
<keyword evidence="3" id="KW-0540">Nuclease</keyword>
<organism evidence="3">
    <name type="scientific">Bombyx mori</name>
    <name type="common">Silk moth</name>
    <dbReference type="NCBI Taxonomy" id="7091"/>
    <lineage>
        <taxon>Eukaryota</taxon>
        <taxon>Metazoa</taxon>
        <taxon>Ecdysozoa</taxon>
        <taxon>Arthropoda</taxon>
        <taxon>Hexapoda</taxon>
        <taxon>Insecta</taxon>
        <taxon>Pterygota</taxon>
        <taxon>Neoptera</taxon>
        <taxon>Endopterygota</taxon>
        <taxon>Lepidoptera</taxon>
        <taxon>Glossata</taxon>
        <taxon>Ditrysia</taxon>
        <taxon>Bombycoidea</taxon>
        <taxon>Bombycidae</taxon>
        <taxon>Bombycinae</taxon>
        <taxon>Bombyx</taxon>
    </lineage>
</organism>
<dbReference type="PROSITE" id="PS50878">
    <property type="entry name" value="RT_POL"/>
    <property type="match status" value="1"/>
</dbReference>
<feature type="compositionally biased region" description="Polar residues" evidence="1">
    <location>
        <begin position="86"/>
        <end position="101"/>
    </location>
</feature>
<dbReference type="InterPro" id="IPR043502">
    <property type="entry name" value="DNA/RNA_pol_sf"/>
</dbReference>
<dbReference type="AlphaFoldDB" id="D7F176"/>
<keyword evidence="3" id="KW-0695">RNA-directed DNA polymerase</keyword>
<evidence type="ECO:0000256" key="1">
    <source>
        <dbReference type="SAM" id="MobiDB-lite"/>
    </source>
</evidence>
<accession>D7F176</accession>
<dbReference type="Gene3D" id="3.30.70.270">
    <property type="match status" value="1"/>
</dbReference>
<dbReference type="Gene3D" id="3.60.10.10">
    <property type="entry name" value="Endonuclease/exonuclease/phosphatase"/>
    <property type="match status" value="1"/>
</dbReference>
<keyword evidence="3" id="KW-0255">Endonuclease</keyword>
<dbReference type="InterPro" id="IPR005135">
    <property type="entry name" value="Endo/exonuclease/phosphatase"/>
</dbReference>
<dbReference type="GO" id="GO:0004519">
    <property type="term" value="F:endonuclease activity"/>
    <property type="evidence" value="ECO:0007669"/>
    <property type="project" value="UniProtKB-KW"/>
</dbReference>
<proteinExistence type="predicted"/>
<feature type="domain" description="Reverse transcriptase" evidence="2">
    <location>
        <begin position="595"/>
        <end position="861"/>
    </location>
</feature>
<dbReference type="InterPro" id="IPR043128">
    <property type="entry name" value="Rev_trsase/Diguanyl_cyclase"/>
</dbReference>